<dbReference type="AlphaFoldDB" id="A0A392W241"/>
<sequence>MFLATSIKFHPTVSKPHRDILSHPLKSTTAAAST</sequence>
<protein>
    <submittedName>
        <fullName evidence="1">Uncharacterized protein</fullName>
    </submittedName>
</protein>
<dbReference type="Proteomes" id="UP000265520">
    <property type="component" value="Unassembled WGS sequence"/>
</dbReference>
<evidence type="ECO:0000313" key="2">
    <source>
        <dbReference type="Proteomes" id="UP000265520"/>
    </source>
</evidence>
<comment type="caution">
    <text evidence="1">The sequence shown here is derived from an EMBL/GenBank/DDBJ whole genome shotgun (WGS) entry which is preliminary data.</text>
</comment>
<proteinExistence type="predicted"/>
<feature type="non-terminal residue" evidence="1">
    <location>
        <position position="34"/>
    </location>
</feature>
<name>A0A392W241_9FABA</name>
<reference evidence="1 2" key="1">
    <citation type="journal article" date="2018" name="Front. Plant Sci.">
        <title>Red Clover (Trifolium pratense) and Zigzag Clover (T. medium) - A Picture of Genomic Similarities and Differences.</title>
        <authorList>
            <person name="Dluhosova J."/>
            <person name="Istvanek J."/>
            <person name="Nedelnik J."/>
            <person name="Repkova J."/>
        </authorList>
    </citation>
    <scope>NUCLEOTIDE SEQUENCE [LARGE SCALE GENOMIC DNA]</scope>
    <source>
        <strain evidence="2">cv. 10/8</strain>
        <tissue evidence="1">Leaf</tissue>
    </source>
</reference>
<organism evidence="1 2">
    <name type="scientific">Trifolium medium</name>
    <dbReference type="NCBI Taxonomy" id="97028"/>
    <lineage>
        <taxon>Eukaryota</taxon>
        <taxon>Viridiplantae</taxon>
        <taxon>Streptophyta</taxon>
        <taxon>Embryophyta</taxon>
        <taxon>Tracheophyta</taxon>
        <taxon>Spermatophyta</taxon>
        <taxon>Magnoliopsida</taxon>
        <taxon>eudicotyledons</taxon>
        <taxon>Gunneridae</taxon>
        <taxon>Pentapetalae</taxon>
        <taxon>rosids</taxon>
        <taxon>fabids</taxon>
        <taxon>Fabales</taxon>
        <taxon>Fabaceae</taxon>
        <taxon>Papilionoideae</taxon>
        <taxon>50 kb inversion clade</taxon>
        <taxon>NPAAA clade</taxon>
        <taxon>Hologalegina</taxon>
        <taxon>IRL clade</taxon>
        <taxon>Trifolieae</taxon>
        <taxon>Trifolium</taxon>
    </lineage>
</organism>
<accession>A0A392W241</accession>
<dbReference type="EMBL" id="LXQA011357828">
    <property type="protein sequence ID" value="MCI94496.1"/>
    <property type="molecule type" value="Genomic_DNA"/>
</dbReference>
<keyword evidence="2" id="KW-1185">Reference proteome</keyword>
<evidence type="ECO:0000313" key="1">
    <source>
        <dbReference type="EMBL" id="MCI94496.1"/>
    </source>
</evidence>